<protein>
    <recommendedName>
        <fullName evidence="8">DNA 3'-5' helicase</fullName>
        <ecNumber evidence="8">5.6.2.4</ecNumber>
    </recommendedName>
</protein>
<dbReference type="Pfam" id="PF00271">
    <property type="entry name" value="Helicase_C"/>
    <property type="match status" value="1"/>
</dbReference>
<feature type="domain" description="Helicase ATP-binding" evidence="11">
    <location>
        <begin position="111"/>
        <end position="256"/>
    </location>
</feature>
<organism evidence="13 14">
    <name type="scientific">Deinococcus aetherius</name>
    <dbReference type="NCBI Taxonomy" id="200252"/>
    <lineage>
        <taxon>Bacteria</taxon>
        <taxon>Thermotogati</taxon>
        <taxon>Deinococcota</taxon>
        <taxon>Deinococci</taxon>
        <taxon>Deinococcales</taxon>
        <taxon>Deinococcaceae</taxon>
        <taxon>Deinococcus</taxon>
    </lineage>
</organism>
<dbReference type="CDD" id="cd17926">
    <property type="entry name" value="DEXHc_RE"/>
    <property type="match status" value="1"/>
</dbReference>
<dbReference type="Pfam" id="PF18458">
    <property type="entry name" value="XPB_DRD"/>
    <property type="match status" value="1"/>
</dbReference>
<dbReference type="Proteomes" id="UP001064971">
    <property type="component" value="Chromosome"/>
</dbReference>
<feature type="domain" description="Helicase C-terminal" evidence="12">
    <location>
        <begin position="348"/>
        <end position="491"/>
    </location>
</feature>
<dbReference type="InterPro" id="IPR014001">
    <property type="entry name" value="Helicase_ATP-bd"/>
</dbReference>
<dbReference type="GO" id="GO:0004386">
    <property type="term" value="F:helicase activity"/>
    <property type="evidence" value="ECO:0007669"/>
    <property type="project" value="UniProtKB-KW"/>
</dbReference>
<dbReference type="SUPFAM" id="SSF52540">
    <property type="entry name" value="P-loop containing nucleoside triphosphate hydrolases"/>
    <property type="match status" value="2"/>
</dbReference>
<dbReference type="CDD" id="cd18789">
    <property type="entry name" value="SF2_C_XPB"/>
    <property type="match status" value="1"/>
</dbReference>
<dbReference type="InterPro" id="IPR050615">
    <property type="entry name" value="ATP-dep_DNA_Helicase"/>
</dbReference>
<dbReference type="PROSITE" id="PS51192">
    <property type="entry name" value="HELICASE_ATP_BIND_1"/>
    <property type="match status" value="1"/>
</dbReference>
<dbReference type="Gene3D" id="6.10.140.1180">
    <property type="match status" value="1"/>
</dbReference>
<keyword evidence="6" id="KW-0413">Isomerase</keyword>
<keyword evidence="5" id="KW-0067">ATP-binding</keyword>
<reference evidence="13" key="1">
    <citation type="submission" date="2022-07" db="EMBL/GenBank/DDBJ databases">
        <title>Complete Genome Sequence of the Radioresistant Bacterium Deinococcus aetherius ST0316, Isolated from the Air Dust collected in Lower Stratosphere above Japan.</title>
        <authorList>
            <person name="Satoh K."/>
            <person name="Hagiwara K."/>
            <person name="Katsumata K."/>
            <person name="Kubo A."/>
            <person name="Yokobori S."/>
            <person name="Yamagishi A."/>
            <person name="Oono Y."/>
            <person name="Narumi I."/>
        </authorList>
    </citation>
    <scope>NUCLEOTIDE SEQUENCE</scope>
    <source>
        <strain evidence="13">ST0316</strain>
    </source>
</reference>
<evidence type="ECO:0000259" key="12">
    <source>
        <dbReference type="PROSITE" id="PS51194"/>
    </source>
</evidence>
<gene>
    <name evidence="13" type="ORF">DAETH_25760</name>
</gene>
<feature type="region of interest" description="Disordered" evidence="10">
    <location>
        <begin position="467"/>
        <end position="491"/>
    </location>
</feature>
<comment type="similarity">
    <text evidence="1">Belongs to the helicase family. RAD25/XPB subfamily.</text>
</comment>
<dbReference type="PANTHER" id="PTHR11274">
    <property type="entry name" value="RAD25/XP-B DNA REPAIR HELICASE"/>
    <property type="match status" value="1"/>
</dbReference>
<evidence type="ECO:0000256" key="8">
    <source>
        <dbReference type="ARBA" id="ARBA00034808"/>
    </source>
</evidence>
<keyword evidence="3" id="KW-0378">Hydrolase</keyword>
<sequence length="491" mass="54773">MRRKPCSLLNRQVGQDSLGVAPLACPQMAPTLKLDRGTLVMYEVPTPVAAHFTWDARSQSWRAPGKAYRDVMEGLRAAAIPVRDEAAAFRRLELGFARELTPYRHQQLALHAWKQAGRRGVVVLPTGAGKTFVAQLAMRDTPRSTLVCVPTLDLMHQWYSGLLAAFPDADVGLLGGGSRDETPVLISTYDSAAIHAEQLAGRYALQVFDEAHHLPSDFHRAVAELGLAPYRLGLTATPRRSDGRELHLEDLIGRVVYHCAPDDLAGDTLADYREVVIRVRLSPAEQRHYDDLIRTRNDFLRRNNIQLGSIDGWKQFVMSSGTPQGRAAMLAHREARSLAYGTEGKLRVLEEVLANHPSDRTLIFTDDNAAVYRISRDFLIPAITHQTPVKERHALLEKFRRGGYRILVTSRVLNEGVDVPEAAVAVVLSGTATEREHIQRLGRILRKAEGKSAVLYEVITEGTSEERVSRQRRGQWQARSEFNPEDLNAPD</sequence>
<keyword evidence="4 13" id="KW-0347">Helicase</keyword>
<dbReference type="Gene3D" id="3.40.50.300">
    <property type="entry name" value="P-loop containing nucleotide triphosphate hydrolases"/>
    <property type="match status" value="2"/>
</dbReference>
<dbReference type="Pfam" id="PF04851">
    <property type="entry name" value="ResIII"/>
    <property type="match status" value="1"/>
</dbReference>
<keyword evidence="2" id="KW-0547">Nucleotide-binding</keyword>
<evidence type="ECO:0000256" key="7">
    <source>
        <dbReference type="ARBA" id="ARBA00034617"/>
    </source>
</evidence>
<comment type="catalytic activity">
    <reaction evidence="7">
        <text>Couples ATP hydrolysis with the unwinding of duplex DNA by translocating in the 3'-5' direction.</text>
        <dbReference type="EC" id="5.6.2.4"/>
    </reaction>
</comment>
<evidence type="ECO:0000256" key="9">
    <source>
        <dbReference type="ARBA" id="ARBA00048988"/>
    </source>
</evidence>
<evidence type="ECO:0000256" key="1">
    <source>
        <dbReference type="ARBA" id="ARBA00006637"/>
    </source>
</evidence>
<dbReference type="EMBL" id="AP026560">
    <property type="protein sequence ID" value="BDP42607.1"/>
    <property type="molecule type" value="Genomic_DNA"/>
</dbReference>
<evidence type="ECO:0000256" key="4">
    <source>
        <dbReference type="ARBA" id="ARBA00022806"/>
    </source>
</evidence>
<dbReference type="InterPro" id="IPR006935">
    <property type="entry name" value="Helicase/UvrB_N"/>
</dbReference>
<dbReference type="InterPro" id="IPR027417">
    <property type="entry name" value="P-loop_NTPase"/>
</dbReference>
<comment type="catalytic activity">
    <reaction evidence="9">
        <text>ATP + H2O = ADP + phosphate + H(+)</text>
        <dbReference type="Rhea" id="RHEA:13065"/>
        <dbReference type="ChEBI" id="CHEBI:15377"/>
        <dbReference type="ChEBI" id="CHEBI:15378"/>
        <dbReference type="ChEBI" id="CHEBI:30616"/>
        <dbReference type="ChEBI" id="CHEBI:43474"/>
        <dbReference type="ChEBI" id="CHEBI:456216"/>
        <dbReference type="EC" id="5.6.2.4"/>
    </reaction>
</comment>
<keyword evidence="14" id="KW-1185">Reference proteome</keyword>
<dbReference type="SMART" id="SM00490">
    <property type="entry name" value="HELICc"/>
    <property type="match status" value="1"/>
</dbReference>
<dbReference type="EC" id="5.6.2.4" evidence="8"/>
<evidence type="ECO:0000256" key="2">
    <source>
        <dbReference type="ARBA" id="ARBA00022741"/>
    </source>
</evidence>
<dbReference type="SMART" id="SM00487">
    <property type="entry name" value="DEXDc"/>
    <property type="match status" value="1"/>
</dbReference>
<dbReference type="InterPro" id="IPR040699">
    <property type="entry name" value="XPB_DRD"/>
</dbReference>
<dbReference type="PANTHER" id="PTHR11274:SF0">
    <property type="entry name" value="GENERAL TRANSCRIPTION AND DNA REPAIR FACTOR IIH HELICASE SUBUNIT XPB"/>
    <property type="match status" value="1"/>
</dbReference>
<evidence type="ECO:0000313" key="13">
    <source>
        <dbReference type="EMBL" id="BDP42607.1"/>
    </source>
</evidence>
<dbReference type="PROSITE" id="PS51194">
    <property type="entry name" value="HELICASE_CTER"/>
    <property type="match status" value="1"/>
</dbReference>
<evidence type="ECO:0000313" key="14">
    <source>
        <dbReference type="Proteomes" id="UP001064971"/>
    </source>
</evidence>
<evidence type="ECO:0000256" key="5">
    <source>
        <dbReference type="ARBA" id="ARBA00022840"/>
    </source>
</evidence>
<proteinExistence type="inferred from homology"/>
<name>A0ABM8AFM6_9DEIO</name>
<dbReference type="Gene3D" id="3.40.1170.30">
    <property type="match status" value="1"/>
</dbReference>
<evidence type="ECO:0000256" key="10">
    <source>
        <dbReference type="SAM" id="MobiDB-lite"/>
    </source>
</evidence>
<dbReference type="InterPro" id="IPR032438">
    <property type="entry name" value="ERCC3_RAD25_C"/>
</dbReference>
<evidence type="ECO:0000259" key="11">
    <source>
        <dbReference type="PROSITE" id="PS51192"/>
    </source>
</evidence>
<accession>A0ABM8AFM6</accession>
<evidence type="ECO:0000256" key="3">
    <source>
        <dbReference type="ARBA" id="ARBA00022801"/>
    </source>
</evidence>
<evidence type="ECO:0000256" key="6">
    <source>
        <dbReference type="ARBA" id="ARBA00023235"/>
    </source>
</evidence>
<dbReference type="InterPro" id="IPR001650">
    <property type="entry name" value="Helicase_C-like"/>
</dbReference>